<dbReference type="AlphaFoldDB" id="A0A9N9KPR9"/>
<reference evidence="4" key="1">
    <citation type="submission" date="2021-07" db="EMBL/GenBank/DDBJ databases">
        <authorList>
            <person name="Durling M."/>
        </authorList>
    </citation>
    <scope>NUCLEOTIDE SEQUENCE</scope>
</reference>
<keyword evidence="1" id="KW-0732">Signal</keyword>
<dbReference type="SUPFAM" id="SSF48208">
    <property type="entry name" value="Six-hairpin glycosidases"/>
    <property type="match status" value="1"/>
</dbReference>
<proteinExistence type="predicted"/>
<dbReference type="PANTHER" id="PTHR31084:SF3">
    <property type="entry name" value="ALPHA-FUCOSIDASE A"/>
    <property type="match status" value="1"/>
</dbReference>
<feature type="domain" description="Glycosyl hydrolase family 95 N-terminal" evidence="2">
    <location>
        <begin position="23"/>
        <end position="272"/>
    </location>
</feature>
<feature type="chain" id="PRO_5040271939" description="Glycoside hydrolase family 95 protein" evidence="1">
    <location>
        <begin position="21"/>
        <end position="800"/>
    </location>
</feature>
<dbReference type="InterPro" id="IPR027414">
    <property type="entry name" value="GH95_N_dom"/>
</dbReference>
<gene>
    <name evidence="4" type="ORF">HYFRA_00005594</name>
</gene>
<evidence type="ECO:0000259" key="2">
    <source>
        <dbReference type="Pfam" id="PF14498"/>
    </source>
</evidence>
<keyword evidence="5" id="KW-1185">Reference proteome</keyword>
<dbReference type="Gene3D" id="1.50.10.10">
    <property type="match status" value="1"/>
</dbReference>
<sequence length="800" mass="87726">MGLSRQIGAFLLLGSSLVSSKQLWTETPALYEGVLRQTYPIGNGKLAAIPFGNPGSETLSLNLDSLWTGGPFESDSYTGGNPQTELHSALPEIREWIFQNSTGNVSGLLGKGDNYGHFFPLGNLTVTLENRTSTTGYVRALDLDTGVHSTNYTANDGQFYATSAFCSQSDNVCVYTLSTRNGTLPNISITLQNLLADSTVQVSSCGPNYVRVAGNLQAGPPLGMRYDTIARVISNSTLNFCESASVGTMLIPASAALSSVSLVIGAESNYNQTKGNAASNYTFKGADPAAAVERTTSEAAIKAPKALLEAHIADYTSLTQLFTLDLPDTKNSSLLSTSSIISRYTTSSDDPYLDSLLFDYGRHLFISSARANSLPTNLLGKWSEKQDAPWSADYHANINIQMNYWFADQVGLGSLQDGLWDYIQNTWVPRGSETAKLLYDAPGWVVHDEMNIFGHTGMKEGAEWANYPVAAAWLMQHVWDHYEYSQNITWYQEQGYPLIKGVAEFWLSQLQQDAYTHDGSLVVNPCNSPEHGPTTFACTHYQQLIYQVLTYIDLTAKDPLLAVDPDEEFMSNVATALATIDKGLHINSLNEIKEWKLPMSSGYEFQNDTHRHLSHLYGWYPGYSIASFQNGYTDRTVQEAVANSLWSRGIGGEPNDNEANCGWRKVWRSACWARLNETERAYYALRYYIQENVADNGLSMYSGHDEPFQIDANFGYLGAVLSMLVVDMPINTGASCRPVILGPAIPSAWVGGKVSGLVLRGGGKVGFSWDEEGIVHSVSSFEGLKGVRIFNKNGDVLHDC</sequence>
<dbReference type="GO" id="GO:0004560">
    <property type="term" value="F:alpha-L-fucosidase activity"/>
    <property type="evidence" value="ECO:0007669"/>
    <property type="project" value="InterPro"/>
</dbReference>
<dbReference type="EMBL" id="CAJVRL010000044">
    <property type="protein sequence ID" value="CAG8951790.1"/>
    <property type="molecule type" value="Genomic_DNA"/>
</dbReference>
<dbReference type="GO" id="GO:0005975">
    <property type="term" value="P:carbohydrate metabolic process"/>
    <property type="evidence" value="ECO:0007669"/>
    <property type="project" value="InterPro"/>
</dbReference>
<accession>A0A9N9KPR9</accession>
<dbReference type="InterPro" id="IPR012341">
    <property type="entry name" value="6hp_glycosidase-like_sf"/>
</dbReference>
<comment type="caution">
    <text evidence="4">The sequence shown here is derived from an EMBL/GenBank/DDBJ whole genome shotgun (WGS) entry which is preliminary data.</text>
</comment>
<evidence type="ECO:0000256" key="1">
    <source>
        <dbReference type="SAM" id="SignalP"/>
    </source>
</evidence>
<dbReference type="PANTHER" id="PTHR31084">
    <property type="entry name" value="ALPHA-L-FUCOSIDASE 2"/>
    <property type="match status" value="1"/>
</dbReference>
<feature type="signal peptide" evidence="1">
    <location>
        <begin position="1"/>
        <end position="20"/>
    </location>
</feature>
<dbReference type="Pfam" id="PF14498">
    <property type="entry name" value="Glyco_hyd_65N_2"/>
    <property type="match status" value="1"/>
</dbReference>
<evidence type="ECO:0000259" key="3">
    <source>
        <dbReference type="Pfam" id="PF22124"/>
    </source>
</evidence>
<protein>
    <recommendedName>
        <fullName evidence="6">Glycoside hydrolase family 95 protein</fullName>
    </recommendedName>
</protein>
<evidence type="ECO:0000313" key="5">
    <source>
        <dbReference type="Proteomes" id="UP000696280"/>
    </source>
</evidence>
<dbReference type="Proteomes" id="UP000696280">
    <property type="component" value="Unassembled WGS sequence"/>
</dbReference>
<dbReference type="InterPro" id="IPR054363">
    <property type="entry name" value="GH95_cat"/>
</dbReference>
<organism evidence="4 5">
    <name type="scientific">Hymenoscyphus fraxineus</name>
    <dbReference type="NCBI Taxonomy" id="746836"/>
    <lineage>
        <taxon>Eukaryota</taxon>
        <taxon>Fungi</taxon>
        <taxon>Dikarya</taxon>
        <taxon>Ascomycota</taxon>
        <taxon>Pezizomycotina</taxon>
        <taxon>Leotiomycetes</taxon>
        <taxon>Helotiales</taxon>
        <taxon>Helotiaceae</taxon>
        <taxon>Hymenoscyphus</taxon>
    </lineage>
</organism>
<evidence type="ECO:0008006" key="6">
    <source>
        <dbReference type="Google" id="ProtNLM"/>
    </source>
</evidence>
<name>A0A9N9KPR9_9HELO</name>
<dbReference type="InterPro" id="IPR008928">
    <property type="entry name" value="6-hairpin_glycosidase_sf"/>
</dbReference>
<feature type="domain" description="Glycosyl hydrolase family 95 catalytic" evidence="3">
    <location>
        <begin position="305"/>
        <end position="724"/>
    </location>
</feature>
<dbReference type="OrthoDB" id="2848340at2759"/>
<evidence type="ECO:0000313" key="4">
    <source>
        <dbReference type="EMBL" id="CAG8951790.1"/>
    </source>
</evidence>
<dbReference type="Pfam" id="PF22124">
    <property type="entry name" value="Glyco_hydro_95_cat"/>
    <property type="match status" value="1"/>
</dbReference>
<dbReference type="PIRSF" id="PIRSF007663">
    <property type="entry name" value="UCP007663"/>
    <property type="match status" value="1"/>
</dbReference>
<dbReference type="InterPro" id="IPR016518">
    <property type="entry name" value="Alpha-L-fucosidase"/>
</dbReference>